<organism evidence="2 3">
    <name type="scientific">Ziziphus jujuba var. spinosa</name>
    <dbReference type="NCBI Taxonomy" id="714518"/>
    <lineage>
        <taxon>Eukaryota</taxon>
        <taxon>Viridiplantae</taxon>
        <taxon>Streptophyta</taxon>
        <taxon>Embryophyta</taxon>
        <taxon>Tracheophyta</taxon>
        <taxon>Spermatophyta</taxon>
        <taxon>Magnoliopsida</taxon>
        <taxon>eudicotyledons</taxon>
        <taxon>Gunneridae</taxon>
        <taxon>Pentapetalae</taxon>
        <taxon>rosids</taxon>
        <taxon>fabids</taxon>
        <taxon>Rosales</taxon>
        <taxon>Rhamnaceae</taxon>
        <taxon>Paliureae</taxon>
        <taxon>Ziziphus</taxon>
    </lineage>
</organism>
<gene>
    <name evidence="2" type="ORF">FEM48_Zijuj11G0115500</name>
</gene>
<feature type="coiled-coil region" evidence="1">
    <location>
        <begin position="37"/>
        <end position="125"/>
    </location>
</feature>
<dbReference type="PANTHER" id="PTHR35730:SF2">
    <property type="entry name" value="KINETOCHORE PROTEIN SPC24 HOMOLOG-RELATED"/>
    <property type="match status" value="1"/>
</dbReference>
<sequence>MGDLSRKIDMEKLISYGDDLVAVLKDKRDINNLTQCLENAESLRASSNADLEEVQSLLQDYEKRIDACKQKTETAKSEVIADEELDRLQQELEDELEKEIVADEINDLERKRISVQQRKQIMKKLGQDEFRAQRKLSMYASVTNIIPDLDDQSKISGHIVDRDKKLVQKFEFDASQMTTFDACDSIWKMIIS</sequence>
<evidence type="ECO:0000313" key="3">
    <source>
        <dbReference type="Proteomes" id="UP000813462"/>
    </source>
</evidence>
<accession>A0A978UIP8</accession>
<evidence type="ECO:0008006" key="4">
    <source>
        <dbReference type="Google" id="ProtNLM"/>
    </source>
</evidence>
<evidence type="ECO:0000313" key="2">
    <source>
        <dbReference type="EMBL" id="KAH7514679.1"/>
    </source>
</evidence>
<dbReference type="GO" id="GO:0051983">
    <property type="term" value="P:regulation of chromosome segregation"/>
    <property type="evidence" value="ECO:0007669"/>
    <property type="project" value="InterPro"/>
</dbReference>
<protein>
    <recommendedName>
        <fullName evidence="4">Kinetochore protein Spc24</fullName>
    </recommendedName>
</protein>
<name>A0A978UIP8_ZIZJJ</name>
<comment type="caution">
    <text evidence="2">The sequence shown here is derived from an EMBL/GenBank/DDBJ whole genome shotgun (WGS) entry which is preliminary data.</text>
</comment>
<dbReference type="InterPro" id="IPR044951">
    <property type="entry name" value="SPC24-like"/>
</dbReference>
<dbReference type="Gene3D" id="3.30.160.570">
    <property type="entry name" value="Ncd80 complex, Spc24 subunit"/>
    <property type="match status" value="1"/>
</dbReference>
<dbReference type="EMBL" id="JAEACU010000011">
    <property type="protein sequence ID" value="KAH7514679.1"/>
    <property type="molecule type" value="Genomic_DNA"/>
</dbReference>
<reference evidence="2" key="1">
    <citation type="journal article" date="2021" name="Front. Plant Sci.">
        <title>Chromosome-Scale Genome Assembly for Chinese Sour Jujube and Insights Into Its Genome Evolution and Domestication Signature.</title>
        <authorList>
            <person name="Shen L.-Y."/>
            <person name="Luo H."/>
            <person name="Wang X.-L."/>
            <person name="Wang X.-M."/>
            <person name="Qiu X.-J."/>
            <person name="Liu H."/>
            <person name="Zhou S.-S."/>
            <person name="Jia K.-H."/>
            <person name="Nie S."/>
            <person name="Bao Y.-T."/>
            <person name="Zhang R.-G."/>
            <person name="Yun Q.-Z."/>
            <person name="Chai Y.-H."/>
            <person name="Lu J.-Y."/>
            <person name="Li Y."/>
            <person name="Zhao S.-W."/>
            <person name="Mao J.-F."/>
            <person name="Jia S.-G."/>
            <person name="Mao Y.-M."/>
        </authorList>
    </citation>
    <scope>NUCLEOTIDE SEQUENCE</scope>
    <source>
        <strain evidence="2">AT0</strain>
        <tissue evidence="2">Leaf</tissue>
    </source>
</reference>
<evidence type="ECO:0000256" key="1">
    <source>
        <dbReference type="SAM" id="Coils"/>
    </source>
</evidence>
<dbReference type="AlphaFoldDB" id="A0A978UIP8"/>
<keyword evidence="1" id="KW-0175">Coiled coil</keyword>
<dbReference type="Proteomes" id="UP000813462">
    <property type="component" value="Unassembled WGS sequence"/>
</dbReference>
<dbReference type="PANTHER" id="PTHR35730">
    <property type="entry name" value="KINETOCHORE PROTEIN SPC24 HOMOLOG-RELATED"/>
    <property type="match status" value="1"/>
</dbReference>
<proteinExistence type="predicted"/>